<feature type="domain" description="ABC transporter" evidence="8">
    <location>
        <begin position="7"/>
        <end position="240"/>
    </location>
</feature>
<sequence>MSGQAWLEVENLAIRYGADRAVEDVSFALGRGESLVLAGSNGAGKTSVLGALAGLGVHRQRLTGRIRLNDVDLPYGDVRARIAHGVRLVPDREKVFGLLTVAENLRIGAARARSRDIGLDDVLGWFPRLGERSASLAGNLSGGEQQMLGIGMALLGAPQLLLLDEPTLGLAVPVIEDLCERLARLRAETGLSIIVAESDSQWLCMLAERALVLDRGRLLRRYDSLAASDLDDIHDVMLGLGSSRSARQSARETHVLP</sequence>
<keyword evidence="4" id="KW-0997">Cell inner membrane</keyword>
<evidence type="ECO:0000256" key="6">
    <source>
        <dbReference type="ARBA" id="ARBA00022840"/>
    </source>
</evidence>
<dbReference type="InterPro" id="IPR017871">
    <property type="entry name" value="ABC_transporter-like_CS"/>
</dbReference>
<dbReference type="GO" id="GO:0016887">
    <property type="term" value="F:ATP hydrolysis activity"/>
    <property type="evidence" value="ECO:0007669"/>
    <property type="project" value="InterPro"/>
</dbReference>
<keyword evidence="10" id="KW-1185">Reference proteome</keyword>
<gene>
    <name evidence="9" type="ORF">D7S86_15965</name>
</gene>
<dbReference type="Proteomes" id="UP000270342">
    <property type="component" value="Unassembled WGS sequence"/>
</dbReference>
<protein>
    <submittedName>
        <fullName evidence="9">ATP-binding cassette domain-containing protein</fullName>
    </submittedName>
</protein>
<reference evidence="9 10" key="1">
    <citation type="submission" date="2018-10" db="EMBL/GenBank/DDBJ databases">
        <title>Robbsia sp. DHC34, isolated from soil.</title>
        <authorList>
            <person name="Gao Z.-H."/>
            <person name="Qiu L.-H."/>
        </authorList>
    </citation>
    <scope>NUCLEOTIDE SEQUENCE [LARGE SCALE GENOMIC DNA]</scope>
    <source>
        <strain evidence="9 10">DHC34</strain>
    </source>
</reference>
<proteinExistence type="inferred from homology"/>
<dbReference type="AlphaFoldDB" id="A0A494XVN5"/>
<evidence type="ECO:0000256" key="4">
    <source>
        <dbReference type="ARBA" id="ARBA00022519"/>
    </source>
</evidence>
<dbReference type="InterPro" id="IPR027417">
    <property type="entry name" value="P-loop_NTPase"/>
</dbReference>
<keyword evidence="7" id="KW-0029">Amino-acid transport</keyword>
<keyword evidence="3" id="KW-1003">Cell membrane</keyword>
<keyword evidence="6 9" id="KW-0067">ATP-binding</keyword>
<organism evidence="9 10">
    <name type="scientific">Pararobbsia silviterrae</name>
    <dbReference type="NCBI Taxonomy" id="1792498"/>
    <lineage>
        <taxon>Bacteria</taxon>
        <taxon>Pseudomonadati</taxon>
        <taxon>Pseudomonadota</taxon>
        <taxon>Betaproteobacteria</taxon>
        <taxon>Burkholderiales</taxon>
        <taxon>Burkholderiaceae</taxon>
        <taxon>Pararobbsia</taxon>
    </lineage>
</organism>
<keyword evidence="2" id="KW-0813">Transport</keyword>
<comment type="similarity">
    <text evidence="1">Belongs to the ABC transporter superfamily.</text>
</comment>
<dbReference type="InterPro" id="IPR003439">
    <property type="entry name" value="ABC_transporter-like_ATP-bd"/>
</dbReference>
<dbReference type="RefSeq" id="WP_121087828.1">
    <property type="nucleotide sequence ID" value="NZ_RBZU01000006.1"/>
</dbReference>
<dbReference type="PROSITE" id="PS00211">
    <property type="entry name" value="ABC_TRANSPORTER_1"/>
    <property type="match status" value="1"/>
</dbReference>
<evidence type="ECO:0000256" key="2">
    <source>
        <dbReference type="ARBA" id="ARBA00022448"/>
    </source>
</evidence>
<dbReference type="PANTHER" id="PTHR43820">
    <property type="entry name" value="HIGH-AFFINITY BRANCHED-CHAIN AMINO ACID TRANSPORT ATP-BINDING PROTEIN LIVF"/>
    <property type="match status" value="1"/>
</dbReference>
<dbReference type="PANTHER" id="PTHR43820:SF4">
    <property type="entry name" value="HIGH-AFFINITY BRANCHED-CHAIN AMINO ACID TRANSPORT ATP-BINDING PROTEIN LIVF"/>
    <property type="match status" value="1"/>
</dbReference>
<evidence type="ECO:0000256" key="1">
    <source>
        <dbReference type="ARBA" id="ARBA00005417"/>
    </source>
</evidence>
<dbReference type="PROSITE" id="PS50893">
    <property type="entry name" value="ABC_TRANSPORTER_2"/>
    <property type="match status" value="1"/>
</dbReference>
<name>A0A494XVN5_9BURK</name>
<evidence type="ECO:0000256" key="3">
    <source>
        <dbReference type="ARBA" id="ARBA00022475"/>
    </source>
</evidence>
<evidence type="ECO:0000256" key="7">
    <source>
        <dbReference type="ARBA" id="ARBA00022970"/>
    </source>
</evidence>
<dbReference type="InterPro" id="IPR052156">
    <property type="entry name" value="BCAA_Transport_ATP-bd_LivF"/>
</dbReference>
<dbReference type="SUPFAM" id="SSF52540">
    <property type="entry name" value="P-loop containing nucleoside triphosphate hydrolases"/>
    <property type="match status" value="1"/>
</dbReference>
<keyword evidence="4" id="KW-0472">Membrane</keyword>
<evidence type="ECO:0000259" key="8">
    <source>
        <dbReference type="PROSITE" id="PS50893"/>
    </source>
</evidence>
<dbReference type="Gene3D" id="3.40.50.300">
    <property type="entry name" value="P-loop containing nucleotide triphosphate hydrolases"/>
    <property type="match status" value="1"/>
</dbReference>
<dbReference type="OrthoDB" id="9114741at2"/>
<dbReference type="GO" id="GO:0015807">
    <property type="term" value="P:L-amino acid transport"/>
    <property type="evidence" value="ECO:0007669"/>
    <property type="project" value="TreeGrafter"/>
</dbReference>
<dbReference type="InterPro" id="IPR003593">
    <property type="entry name" value="AAA+_ATPase"/>
</dbReference>
<accession>A0A494XVN5</accession>
<dbReference type="GO" id="GO:0005524">
    <property type="term" value="F:ATP binding"/>
    <property type="evidence" value="ECO:0007669"/>
    <property type="project" value="UniProtKB-KW"/>
</dbReference>
<evidence type="ECO:0000313" key="9">
    <source>
        <dbReference type="EMBL" id="RKP53753.1"/>
    </source>
</evidence>
<keyword evidence="5" id="KW-0547">Nucleotide-binding</keyword>
<comment type="caution">
    <text evidence="9">The sequence shown here is derived from an EMBL/GenBank/DDBJ whole genome shotgun (WGS) entry which is preliminary data.</text>
</comment>
<dbReference type="Pfam" id="PF00005">
    <property type="entry name" value="ABC_tran"/>
    <property type="match status" value="1"/>
</dbReference>
<evidence type="ECO:0000313" key="10">
    <source>
        <dbReference type="Proteomes" id="UP000270342"/>
    </source>
</evidence>
<dbReference type="SMART" id="SM00382">
    <property type="entry name" value="AAA"/>
    <property type="match status" value="1"/>
</dbReference>
<evidence type="ECO:0000256" key="5">
    <source>
        <dbReference type="ARBA" id="ARBA00022741"/>
    </source>
</evidence>
<dbReference type="EMBL" id="RBZU01000006">
    <property type="protein sequence ID" value="RKP53753.1"/>
    <property type="molecule type" value="Genomic_DNA"/>
</dbReference>
<dbReference type="GO" id="GO:0015658">
    <property type="term" value="F:branched-chain amino acid transmembrane transporter activity"/>
    <property type="evidence" value="ECO:0007669"/>
    <property type="project" value="TreeGrafter"/>
</dbReference>